<reference evidence="1" key="1">
    <citation type="journal article" date="2015" name="Nature">
        <title>Complex archaea that bridge the gap between prokaryotes and eukaryotes.</title>
        <authorList>
            <person name="Spang A."/>
            <person name="Saw J.H."/>
            <person name="Jorgensen S.L."/>
            <person name="Zaremba-Niedzwiedzka K."/>
            <person name="Martijn J."/>
            <person name="Lind A.E."/>
            <person name="van Eijk R."/>
            <person name="Schleper C."/>
            <person name="Guy L."/>
            <person name="Ettema T.J."/>
        </authorList>
    </citation>
    <scope>NUCLEOTIDE SEQUENCE</scope>
</reference>
<sequence>MNRAEKLLKSIVGTSAYMSSLFDRLYALEKIEHSFEDFANWLHHNWFIPHGSDFEWKQNTGHPEYQRMKDFDEFKPYTFKELYELFINNKGEF</sequence>
<proteinExistence type="predicted"/>
<accession>A0A0F9LFI4</accession>
<gene>
    <name evidence="1" type="ORF">LCGC14_1205330</name>
</gene>
<dbReference type="EMBL" id="LAZR01006227">
    <property type="protein sequence ID" value="KKM93739.1"/>
    <property type="molecule type" value="Genomic_DNA"/>
</dbReference>
<organism evidence="1">
    <name type="scientific">marine sediment metagenome</name>
    <dbReference type="NCBI Taxonomy" id="412755"/>
    <lineage>
        <taxon>unclassified sequences</taxon>
        <taxon>metagenomes</taxon>
        <taxon>ecological metagenomes</taxon>
    </lineage>
</organism>
<comment type="caution">
    <text evidence="1">The sequence shown here is derived from an EMBL/GenBank/DDBJ whole genome shotgun (WGS) entry which is preliminary data.</text>
</comment>
<protein>
    <submittedName>
        <fullName evidence="1">Uncharacterized protein</fullName>
    </submittedName>
</protein>
<evidence type="ECO:0000313" key="1">
    <source>
        <dbReference type="EMBL" id="KKM93739.1"/>
    </source>
</evidence>
<dbReference type="AlphaFoldDB" id="A0A0F9LFI4"/>
<name>A0A0F9LFI4_9ZZZZ</name>